<dbReference type="PANTHER" id="PTHR44103:SF1">
    <property type="entry name" value="PROPROTEIN CONVERTASE P"/>
    <property type="match status" value="1"/>
</dbReference>
<evidence type="ECO:0000313" key="4">
    <source>
        <dbReference type="Proteomes" id="UP000198598"/>
    </source>
</evidence>
<accession>A0A1I2HGW8</accession>
<name>A0A1I2HGW8_9BACT</name>
<feature type="chain" id="PRO_5011521031" evidence="2">
    <location>
        <begin position="19"/>
        <end position="640"/>
    </location>
</feature>
<protein>
    <submittedName>
        <fullName evidence="3">Repeat domain-containing protein</fullName>
    </submittedName>
</protein>
<dbReference type="AlphaFoldDB" id="A0A1I2HGW8"/>
<dbReference type="InterPro" id="IPR013517">
    <property type="entry name" value="FG-GAP"/>
</dbReference>
<evidence type="ECO:0000256" key="2">
    <source>
        <dbReference type="SAM" id="SignalP"/>
    </source>
</evidence>
<evidence type="ECO:0000313" key="3">
    <source>
        <dbReference type="EMBL" id="SFF28550.1"/>
    </source>
</evidence>
<dbReference type="Gene3D" id="2.130.10.130">
    <property type="entry name" value="Integrin alpha, N-terminal"/>
    <property type="match status" value="2"/>
</dbReference>
<proteinExistence type="predicted"/>
<dbReference type="STRING" id="662367.SAMN05216167_1432"/>
<dbReference type="PANTHER" id="PTHR44103">
    <property type="entry name" value="PROPROTEIN CONVERTASE P"/>
    <property type="match status" value="1"/>
</dbReference>
<dbReference type="SUPFAM" id="SSF69318">
    <property type="entry name" value="Integrin alpha N-terminal domain"/>
    <property type="match status" value="2"/>
</dbReference>
<sequence>MKKTVSVLLFLSVISVKAQITNPFSFHYDQTPPVQIEGRQLTNPWAGGLNAPQYSTLRLNTDTRDDLAVFDRTTGKVSTFIATDSPTGSGIVWQYAPEYETTFPAHLNAWMLLVDYDGDDRADLFTSASGGVRVFHNEGTNGKTVFTPVADPLLSEGFTSRNPLFIYSTDMPAIVDYDGDGDIDIITFDSSGNSIAYHQNMSVERTGLPSGLDFKRYPNLCWGHFQKEYCNDFTFGFVCGDGSGRLGNQRSMNMPSGGRPLHTGNTITMLDTDGDGKKDMLFGFVSCENVARLRNTGTNDVNANFTSYDSLFPARSPILFPAFPATFWADVDGDGVKDLLASPNVSANANGVFDFQASSWLYKNTGSNQKPDFQLIQKDFLQADMLDLGERAAPALADLDGDGDLDLLVGFAGSGTGTSRRASLWHFENTGTTQRPAFRLVTTDYLGMGQSLQLTHPVPSFADLDNNGSLDLVVMGVSTSEVEVRVWVNTAPLGRGVQLNLSSAIRWPTRDLLSPADLLTVSDVDRDGRADLLISNASLGTIQFYRNAGSATTPVFQLQNQTVGGFTRDDYGYAKARSLVVADVNGDQKNELLVAADNGTVRLYQYPDDINQSFVLLDSLPAIGKPGAAVRRQVKVDRCG</sequence>
<evidence type="ECO:0000256" key="1">
    <source>
        <dbReference type="ARBA" id="ARBA00022729"/>
    </source>
</evidence>
<dbReference type="Proteomes" id="UP000198598">
    <property type="component" value="Unassembled WGS sequence"/>
</dbReference>
<dbReference type="OrthoDB" id="9816120at2"/>
<gene>
    <name evidence="3" type="ORF">SAMN05216167_1432</name>
</gene>
<reference evidence="3 4" key="1">
    <citation type="submission" date="2016-10" db="EMBL/GenBank/DDBJ databases">
        <authorList>
            <person name="de Groot N.N."/>
        </authorList>
    </citation>
    <scope>NUCLEOTIDE SEQUENCE [LARGE SCALE GENOMIC DNA]</scope>
    <source>
        <strain evidence="3 4">DSM 26130</strain>
    </source>
</reference>
<dbReference type="RefSeq" id="WP_093834922.1">
    <property type="nucleotide sequence ID" value="NZ_FOLQ01000043.1"/>
</dbReference>
<feature type="signal peptide" evidence="2">
    <location>
        <begin position="1"/>
        <end position="18"/>
    </location>
</feature>
<dbReference type="EMBL" id="FOLQ01000043">
    <property type="protein sequence ID" value="SFF28550.1"/>
    <property type="molecule type" value="Genomic_DNA"/>
</dbReference>
<dbReference type="Pfam" id="PF13517">
    <property type="entry name" value="FG-GAP_3"/>
    <property type="match status" value="3"/>
</dbReference>
<organism evidence="3 4">
    <name type="scientific">Spirosoma endophyticum</name>
    <dbReference type="NCBI Taxonomy" id="662367"/>
    <lineage>
        <taxon>Bacteria</taxon>
        <taxon>Pseudomonadati</taxon>
        <taxon>Bacteroidota</taxon>
        <taxon>Cytophagia</taxon>
        <taxon>Cytophagales</taxon>
        <taxon>Cytophagaceae</taxon>
        <taxon>Spirosoma</taxon>
    </lineage>
</organism>
<keyword evidence="4" id="KW-1185">Reference proteome</keyword>
<dbReference type="InterPro" id="IPR028994">
    <property type="entry name" value="Integrin_alpha_N"/>
</dbReference>
<keyword evidence="1 2" id="KW-0732">Signal</keyword>